<keyword evidence="6" id="KW-0547">Nucleotide-binding</keyword>
<dbReference type="InterPro" id="IPR022138">
    <property type="entry name" value="DUF3670"/>
</dbReference>
<dbReference type="GO" id="GO:0004386">
    <property type="term" value="F:helicase activity"/>
    <property type="evidence" value="ECO:0007669"/>
    <property type="project" value="UniProtKB-KW"/>
</dbReference>
<gene>
    <name evidence="6" type="ORF">SAMN02910315_00349</name>
</gene>
<keyword evidence="6" id="KW-0067">ATP-binding</keyword>
<dbReference type="Proteomes" id="UP000323439">
    <property type="component" value="Unassembled WGS sequence"/>
</dbReference>
<dbReference type="InterPro" id="IPR038718">
    <property type="entry name" value="SNF2-like_sf"/>
</dbReference>
<dbReference type="GO" id="GO:0005524">
    <property type="term" value="F:ATP binding"/>
    <property type="evidence" value="ECO:0007669"/>
    <property type="project" value="InterPro"/>
</dbReference>
<dbReference type="InterPro" id="IPR049730">
    <property type="entry name" value="SNF2/RAD54-like_C"/>
</dbReference>
<dbReference type="Gene3D" id="3.40.50.300">
    <property type="entry name" value="P-loop containing nucleotide triphosphate hydrolases"/>
    <property type="match status" value="1"/>
</dbReference>
<evidence type="ECO:0000313" key="7">
    <source>
        <dbReference type="Proteomes" id="UP000323439"/>
    </source>
</evidence>
<evidence type="ECO:0000313" key="6">
    <source>
        <dbReference type="EMBL" id="SDA40595.1"/>
    </source>
</evidence>
<feature type="domain" description="SWIM-type" evidence="3">
    <location>
        <begin position="97"/>
        <end position="135"/>
    </location>
</feature>
<evidence type="ECO:0000256" key="1">
    <source>
        <dbReference type="ARBA" id="ARBA00022801"/>
    </source>
</evidence>
<keyword evidence="6" id="KW-0347">Helicase</keyword>
<dbReference type="InterPro" id="IPR014001">
    <property type="entry name" value="Helicase_ATP-bd"/>
</dbReference>
<evidence type="ECO:0000259" key="4">
    <source>
        <dbReference type="PROSITE" id="PS51192"/>
    </source>
</evidence>
<name>A0A1G5V6F8_9EURY</name>
<accession>A0A1G5V6F8</accession>
<keyword evidence="2" id="KW-0863">Zinc-finger</keyword>
<sequence length="1154" mass="133678">MSSEFADIWLESIKKLDNKNHLKHGEIYSKDGSVRDFRIDDNMVEARVEGIPGDFFKVKIEFKKLSPRDKGKLNKLIKDNRQLQTIILNDGLPRDLFLSDVKIIPDSLSDFKMSCDCKNTGLFCKHKAAVFHYLSREIDKNPYLLLTLRDYHVDKLFESGKNPIASIDDLLSENRKFTMHDYIDADDVPLLINDLKFRLNNHAGFFSSNTVSFKEILIDTLKTFGILVQRVNNFHVFHSTYVHYINFGDSFKLRTDDLDYIFRKKWHHPENWEKFHINLDGNYNPTNFETGRALNFRLKNLKHALFALFAEFKYSDINYYNSDLKFLYEIYLLTSRLISKNALIPQFFKLKNGEYAIRWIPSFNDTVSQLIDNLAYKCPDDLISYEGKPLGKYEQVVVAISLFFSGFAAYASYNAKSSLMDSMKSNIYYQLFFFKSQVFHVKGDEKAISNWLAPLYENESDFKFLLEVTQEDEMFLITPKVIIDDEMFILSDILESGGYPNIVRSSRIITDIFTRYRWDVDLTDEIKMDIADFTFFNSTVVYGFRNMGIEVVLPDELTVTKSAKLSLVSDENISSKTSLTLDDLNRFDWKVAIGDESFSLSEFEDLSQNYNGLVKLNNKYVRINPDDLRAIDRQTDLIPVNPTQNDLMHFILSGDIEKLDIGINDKLSEMIDDLLEFKDVDVPDSLNGELRNYQKVGFSWLYQNMKIGFGSILADDMGLGKTIQVLATVLYLKENDLLDGDVLVIAPTSLLTNWQKEIEKFTPSLTSFIYHGPNRNLPDDDVDILLTSYGIARQDFDLLKDLDIYLCVVDEAQNIKNPSAKQTKAIKALEAKHKIALSGTPIENRLAEYWSIFDFINRGYLYSLNMFNERFIKPIENYHDQEALDTFKKITSPFILRRHKTDKDIIKDLPDKFVNDIYCNLTLKQAAMYEETLNVLLRDVEDSEGIARKGLVLKLITSLKQICNHPAQFSKSKKMSVGESGKMEVLVNILENILDNDEKVLIFSQYVQMGEILKELIERHFDEEVLFFHGQLSRKKRDEMIDKFQNGDENRIMVLSLKAGGTGLNLTAAQNVIHYDLWWNPAVENQATDRAYRIGQKNNVMVYRFITTGTFEERINQILSEKIELAEVAIDSKESFITEMNNDDLKEMLKLRRF</sequence>
<dbReference type="PROSITE" id="PS50966">
    <property type="entry name" value="ZF_SWIM"/>
    <property type="match status" value="1"/>
</dbReference>
<dbReference type="PANTHER" id="PTHR45629:SF7">
    <property type="entry name" value="DNA EXCISION REPAIR PROTEIN ERCC-6-RELATED"/>
    <property type="match status" value="1"/>
</dbReference>
<feature type="domain" description="Helicase ATP-binding" evidence="4">
    <location>
        <begin position="702"/>
        <end position="859"/>
    </location>
</feature>
<dbReference type="Pfam" id="PF12419">
    <property type="entry name" value="DUF3670"/>
    <property type="match status" value="1"/>
</dbReference>
<dbReference type="InterPro" id="IPR001650">
    <property type="entry name" value="Helicase_C-like"/>
</dbReference>
<proteinExistence type="predicted"/>
<dbReference type="CDD" id="cd18793">
    <property type="entry name" value="SF2_C_SNF"/>
    <property type="match status" value="1"/>
</dbReference>
<dbReference type="Pfam" id="PF00176">
    <property type="entry name" value="SNF2-rel_dom"/>
    <property type="match status" value="1"/>
</dbReference>
<dbReference type="InterPro" id="IPR050496">
    <property type="entry name" value="SNF2_RAD54_helicase_repair"/>
</dbReference>
<dbReference type="AlphaFoldDB" id="A0A1G5V6F8"/>
<keyword evidence="1" id="KW-0378">Hydrolase</keyword>
<dbReference type="InterPro" id="IPR007527">
    <property type="entry name" value="Znf_SWIM"/>
</dbReference>
<dbReference type="GO" id="GO:0016787">
    <property type="term" value="F:hydrolase activity"/>
    <property type="evidence" value="ECO:0007669"/>
    <property type="project" value="UniProtKB-KW"/>
</dbReference>
<dbReference type="SUPFAM" id="SSF52540">
    <property type="entry name" value="P-loop containing nucleoside triphosphate hydrolases"/>
    <property type="match status" value="2"/>
</dbReference>
<evidence type="ECO:0000259" key="5">
    <source>
        <dbReference type="PROSITE" id="PS51194"/>
    </source>
</evidence>
<dbReference type="GO" id="GO:0015616">
    <property type="term" value="F:DNA translocase activity"/>
    <property type="evidence" value="ECO:0007669"/>
    <property type="project" value="TreeGrafter"/>
</dbReference>
<dbReference type="GO" id="GO:0008270">
    <property type="term" value="F:zinc ion binding"/>
    <property type="evidence" value="ECO:0007669"/>
    <property type="project" value="UniProtKB-KW"/>
</dbReference>
<dbReference type="SMART" id="SM00490">
    <property type="entry name" value="HELICc"/>
    <property type="match status" value="1"/>
</dbReference>
<dbReference type="SMART" id="SM00487">
    <property type="entry name" value="DEXDc"/>
    <property type="match status" value="1"/>
</dbReference>
<reference evidence="6 7" key="1">
    <citation type="submission" date="2016-10" db="EMBL/GenBank/DDBJ databases">
        <authorList>
            <person name="Varghese N."/>
            <person name="Submissions S."/>
        </authorList>
    </citation>
    <scope>NUCLEOTIDE SEQUENCE [LARGE SCALE GENOMIC DNA]</scope>
    <source>
        <strain evidence="6 7">DSM 16643</strain>
    </source>
</reference>
<dbReference type="PROSITE" id="PS51194">
    <property type="entry name" value="HELICASE_CTER"/>
    <property type="match status" value="1"/>
</dbReference>
<dbReference type="CDD" id="cd18012">
    <property type="entry name" value="DEXQc_arch_SWI2_SNF2"/>
    <property type="match status" value="1"/>
</dbReference>
<dbReference type="EMBL" id="FMXB01000002">
    <property type="protein sequence ID" value="SDA40595.1"/>
    <property type="molecule type" value="Genomic_DNA"/>
</dbReference>
<protein>
    <submittedName>
        <fullName evidence="6">Superfamily II DNA or RNA helicase, SNF2 family</fullName>
    </submittedName>
</protein>
<organism evidence="6 7">
    <name type="scientific">Methanobrevibacter millerae</name>
    <dbReference type="NCBI Taxonomy" id="230361"/>
    <lineage>
        <taxon>Archaea</taxon>
        <taxon>Methanobacteriati</taxon>
        <taxon>Methanobacteriota</taxon>
        <taxon>Methanomada group</taxon>
        <taxon>Methanobacteria</taxon>
        <taxon>Methanobacteriales</taxon>
        <taxon>Methanobacteriaceae</taxon>
        <taxon>Methanobrevibacter</taxon>
    </lineage>
</organism>
<dbReference type="RefSeq" id="WP_149730989.1">
    <property type="nucleotide sequence ID" value="NZ_FMXB01000002.1"/>
</dbReference>
<dbReference type="Gene3D" id="3.40.50.10810">
    <property type="entry name" value="Tandem AAA-ATPase domain"/>
    <property type="match status" value="1"/>
</dbReference>
<dbReference type="OrthoDB" id="6396at2157"/>
<evidence type="ECO:0000259" key="3">
    <source>
        <dbReference type="PROSITE" id="PS50966"/>
    </source>
</evidence>
<dbReference type="FunFam" id="3.40.50.300:FF:000533">
    <property type="entry name" value="Helicase, Snf2 family"/>
    <property type="match status" value="1"/>
</dbReference>
<keyword evidence="2" id="KW-0862">Zinc</keyword>
<dbReference type="PROSITE" id="PS51192">
    <property type="entry name" value="HELICASE_ATP_BIND_1"/>
    <property type="match status" value="1"/>
</dbReference>
<dbReference type="InterPro" id="IPR000330">
    <property type="entry name" value="SNF2_N"/>
</dbReference>
<dbReference type="Pfam" id="PF00271">
    <property type="entry name" value="Helicase_C"/>
    <property type="match status" value="1"/>
</dbReference>
<evidence type="ECO:0000256" key="2">
    <source>
        <dbReference type="PROSITE-ProRule" id="PRU00325"/>
    </source>
</evidence>
<keyword evidence="7" id="KW-1185">Reference proteome</keyword>
<keyword evidence="2" id="KW-0479">Metal-binding</keyword>
<dbReference type="PANTHER" id="PTHR45629">
    <property type="entry name" value="SNF2/RAD54 FAMILY MEMBER"/>
    <property type="match status" value="1"/>
</dbReference>
<feature type="domain" description="Helicase C-terminal" evidence="5">
    <location>
        <begin position="985"/>
        <end position="1144"/>
    </location>
</feature>
<dbReference type="InterPro" id="IPR027417">
    <property type="entry name" value="P-loop_NTPase"/>
</dbReference>